<feature type="transmembrane region" description="Helical" evidence="5">
    <location>
        <begin position="385"/>
        <end position="402"/>
    </location>
</feature>
<dbReference type="GO" id="GO:0016020">
    <property type="term" value="C:membrane"/>
    <property type="evidence" value="ECO:0007669"/>
    <property type="project" value="UniProtKB-SubCell"/>
</dbReference>
<protein>
    <submittedName>
        <fullName evidence="7">O-antigen ligase</fullName>
    </submittedName>
</protein>
<dbReference type="PANTHER" id="PTHR37422:SF13">
    <property type="entry name" value="LIPOPOLYSACCHARIDE BIOSYNTHESIS PROTEIN PA4999-RELATED"/>
    <property type="match status" value="1"/>
</dbReference>
<evidence type="ECO:0000256" key="2">
    <source>
        <dbReference type="ARBA" id="ARBA00022692"/>
    </source>
</evidence>
<feature type="transmembrane region" description="Helical" evidence="5">
    <location>
        <begin position="335"/>
        <end position="354"/>
    </location>
</feature>
<dbReference type="PANTHER" id="PTHR37422">
    <property type="entry name" value="TEICHURONIC ACID BIOSYNTHESIS PROTEIN TUAE"/>
    <property type="match status" value="1"/>
</dbReference>
<dbReference type="OrthoDB" id="1631746at2"/>
<evidence type="ECO:0000256" key="1">
    <source>
        <dbReference type="ARBA" id="ARBA00004141"/>
    </source>
</evidence>
<feature type="transmembrane region" description="Helical" evidence="5">
    <location>
        <begin position="229"/>
        <end position="247"/>
    </location>
</feature>
<organism evidence="7 8">
    <name type="scientific">Paenimyroides marinum</name>
    <dbReference type="NCBI Taxonomy" id="1159016"/>
    <lineage>
        <taxon>Bacteria</taxon>
        <taxon>Pseudomonadati</taxon>
        <taxon>Bacteroidota</taxon>
        <taxon>Flavobacteriia</taxon>
        <taxon>Flavobacteriales</taxon>
        <taxon>Flavobacteriaceae</taxon>
        <taxon>Paenimyroides</taxon>
    </lineage>
</organism>
<keyword evidence="7" id="KW-0436">Ligase</keyword>
<evidence type="ECO:0000313" key="7">
    <source>
        <dbReference type="EMBL" id="SEH59626.1"/>
    </source>
</evidence>
<gene>
    <name evidence="7" type="ORF">SAMN02927937_00395</name>
</gene>
<feature type="transmembrane region" description="Helical" evidence="5">
    <location>
        <begin position="111"/>
        <end position="132"/>
    </location>
</feature>
<dbReference type="InterPro" id="IPR007016">
    <property type="entry name" value="O-antigen_ligase-rel_domated"/>
</dbReference>
<dbReference type="RefSeq" id="WP_091095767.1">
    <property type="nucleotide sequence ID" value="NZ_FNXE01000003.1"/>
</dbReference>
<feature type="transmembrane region" description="Helical" evidence="5">
    <location>
        <begin position="360"/>
        <end position="378"/>
    </location>
</feature>
<name>A0A1H6JGU2_9FLAO</name>
<dbReference type="STRING" id="1159016.SAMN02927937_00395"/>
<feature type="transmembrane region" description="Helical" evidence="5">
    <location>
        <begin position="24"/>
        <end position="42"/>
    </location>
</feature>
<dbReference type="InterPro" id="IPR051533">
    <property type="entry name" value="WaaL-like"/>
</dbReference>
<evidence type="ECO:0000256" key="5">
    <source>
        <dbReference type="SAM" id="Phobius"/>
    </source>
</evidence>
<keyword evidence="8" id="KW-1185">Reference proteome</keyword>
<dbReference type="AlphaFoldDB" id="A0A1H6JGU2"/>
<evidence type="ECO:0000256" key="4">
    <source>
        <dbReference type="ARBA" id="ARBA00023136"/>
    </source>
</evidence>
<feature type="transmembrane region" description="Helical" evidence="5">
    <location>
        <begin position="54"/>
        <end position="70"/>
    </location>
</feature>
<feature type="transmembrane region" description="Helical" evidence="5">
    <location>
        <begin position="82"/>
        <end position="99"/>
    </location>
</feature>
<dbReference type="Proteomes" id="UP000199634">
    <property type="component" value="Unassembled WGS sequence"/>
</dbReference>
<dbReference type="EMBL" id="FNXE01000003">
    <property type="protein sequence ID" value="SEH59626.1"/>
    <property type="molecule type" value="Genomic_DNA"/>
</dbReference>
<dbReference type="GO" id="GO:0016874">
    <property type="term" value="F:ligase activity"/>
    <property type="evidence" value="ECO:0007669"/>
    <property type="project" value="UniProtKB-KW"/>
</dbReference>
<feature type="domain" description="O-antigen ligase-related" evidence="6">
    <location>
        <begin position="192"/>
        <end position="347"/>
    </location>
</feature>
<dbReference type="Pfam" id="PF04932">
    <property type="entry name" value="Wzy_C"/>
    <property type="match status" value="1"/>
</dbReference>
<keyword evidence="3 5" id="KW-1133">Transmembrane helix</keyword>
<evidence type="ECO:0000313" key="8">
    <source>
        <dbReference type="Proteomes" id="UP000199634"/>
    </source>
</evidence>
<keyword evidence="2 5" id="KW-0812">Transmembrane</keyword>
<accession>A0A1H6JGU2</accession>
<sequence length="408" mass="47649">MRLTKFFYVTTCALGLFPLLKLSHFSILMMIWLVLAMVNAVNNKTFSTLKKYKYPFVILSFFCLMYVVYLPFTEDFKELGKSIVKSLPFLVFPLGFLLNKEIVTEKLMRSIGTVFIASVIVLNIFGWINVLNFGWNDAWQQNDFYHPVFRELFFRATSLHLPYLGLLSVFGALWLTFKMFSVKKMLLLKLAGIVFILFSVYIYSARMALMCYLTGLLFILWKSIKNRKIKWTLSVVLPLCAIAFIWISPIKERYIKNVEKEFVLPHKEQQPHEVNYRYGILYCATNLISDHFFTGVGADKVQQRLNDCYGNFTYESYEDFTKVTYNSHNQYLDQMLKFGIVGLLLFLVVLFYYYPHSSVLYQTFIIITAVSLLTENIFDRQTGVVFFSLLNTIFVILKINTLEKSISS</sequence>
<evidence type="ECO:0000259" key="6">
    <source>
        <dbReference type="Pfam" id="PF04932"/>
    </source>
</evidence>
<evidence type="ECO:0000256" key="3">
    <source>
        <dbReference type="ARBA" id="ARBA00022989"/>
    </source>
</evidence>
<feature type="transmembrane region" description="Helical" evidence="5">
    <location>
        <begin position="152"/>
        <end position="175"/>
    </location>
</feature>
<proteinExistence type="predicted"/>
<feature type="transmembrane region" description="Helical" evidence="5">
    <location>
        <begin position="187"/>
        <end position="209"/>
    </location>
</feature>
<reference evidence="7 8" key="1">
    <citation type="submission" date="2016-10" db="EMBL/GenBank/DDBJ databases">
        <authorList>
            <person name="de Groot N.N."/>
        </authorList>
    </citation>
    <scope>NUCLEOTIDE SEQUENCE [LARGE SCALE GENOMIC DNA]</scope>
    <source>
        <strain evidence="7 8">CGMCC 1.10825</strain>
    </source>
</reference>
<keyword evidence="4 5" id="KW-0472">Membrane</keyword>
<comment type="subcellular location">
    <subcellularLocation>
        <location evidence="1">Membrane</location>
        <topology evidence="1">Multi-pass membrane protein</topology>
    </subcellularLocation>
</comment>